<feature type="region of interest" description="Disordered" evidence="1">
    <location>
        <begin position="124"/>
        <end position="170"/>
    </location>
</feature>
<organism evidence="3">
    <name type="scientific">Dissoconium aciculare CBS 342.82</name>
    <dbReference type="NCBI Taxonomy" id="1314786"/>
    <lineage>
        <taxon>Eukaryota</taxon>
        <taxon>Fungi</taxon>
        <taxon>Dikarya</taxon>
        <taxon>Ascomycota</taxon>
        <taxon>Pezizomycotina</taxon>
        <taxon>Dothideomycetes</taxon>
        <taxon>Dothideomycetidae</taxon>
        <taxon>Mycosphaerellales</taxon>
        <taxon>Dissoconiaceae</taxon>
        <taxon>Dissoconium</taxon>
    </lineage>
</organism>
<dbReference type="Proteomes" id="UP000504637">
    <property type="component" value="Unplaced"/>
</dbReference>
<evidence type="ECO:0000313" key="3">
    <source>
        <dbReference type="RefSeq" id="XP_033462482.1"/>
    </source>
</evidence>
<proteinExistence type="predicted"/>
<feature type="compositionally biased region" description="Low complexity" evidence="1">
    <location>
        <begin position="44"/>
        <end position="57"/>
    </location>
</feature>
<sequence>MSNRLTTWLGLGAAGAVGYYFYQAGGDPKLAEKKFEGTHPSHDLSSLRNPLLPNSSRIDQSRPPTADAARVSSTVKEQIPGQAKQLQKDGELTLQHAKSSLNSLGKDIKTEASKADAKINKLSSEAASKLDQTSRDVQAAGSKAVNEFDKNVNEGAAKAKSGLSSWFGSK</sequence>
<gene>
    <name evidence="3" type="ORF">K489DRAFT_157708</name>
</gene>
<dbReference type="AlphaFoldDB" id="A0A6J3MBQ0"/>
<feature type="compositionally biased region" description="Basic and acidic residues" evidence="1">
    <location>
        <begin position="32"/>
        <end position="42"/>
    </location>
</feature>
<dbReference type="GeneID" id="54357073"/>
<evidence type="ECO:0000256" key="1">
    <source>
        <dbReference type="SAM" id="MobiDB-lite"/>
    </source>
</evidence>
<feature type="region of interest" description="Disordered" evidence="1">
    <location>
        <begin position="32"/>
        <end position="90"/>
    </location>
</feature>
<reference evidence="3" key="1">
    <citation type="submission" date="2020-01" db="EMBL/GenBank/DDBJ databases">
        <authorList>
            <consortium name="DOE Joint Genome Institute"/>
            <person name="Haridas S."/>
            <person name="Albert R."/>
            <person name="Binder M."/>
            <person name="Bloem J."/>
            <person name="Labutti K."/>
            <person name="Salamov A."/>
            <person name="Andreopoulos B."/>
            <person name="Baker S.E."/>
            <person name="Barry K."/>
            <person name="Bills G."/>
            <person name="Bluhm B.H."/>
            <person name="Cannon C."/>
            <person name="Castanera R."/>
            <person name="Culley D.E."/>
            <person name="Daum C."/>
            <person name="Ezra D."/>
            <person name="Gonzalez J.B."/>
            <person name="Henrissat B."/>
            <person name="Kuo A."/>
            <person name="Liang C."/>
            <person name="Lipzen A."/>
            <person name="Lutzoni F."/>
            <person name="Magnuson J."/>
            <person name="Mondo S."/>
            <person name="Nolan M."/>
            <person name="Ohm R."/>
            <person name="Pangilinan J."/>
            <person name="Park H.-J."/>
            <person name="Ramirez L."/>
            <person name="Alfaro M."/>
            <person name="Sun H."/>
            <person name="Tritt A."/>
            <person name="Yoshinaga Y."/>
            <person name="Zwiers L.-H."/>
            <person name="Turgeon B.G."/>
            <person name="Goodwin S.B."/>
            <person name="Spatafora J.W."/>
            <person name="Crous P.W."/>
            <person name="Grigoriev I.V."/>
        </authorList>
    </citation>
    <scope>NUCLEOTIDE SEQUENCE</scope>
    <source>
        <strain evidence="3">CBS 342.82</strain>
    </source>
</reference>
<keyword evidence="2" id="KW-1185">Reference proteome</keyword>
<evidence type="ECO:0008006" key="4">
    <source>
        <dbReference type="Google" id="ProtNLM"/>
    </source>
</evidence>
<dbReference type="OrthoDB" id="5355126at2759"/>
<reference evidence="3" key="3">
    <citation type="submission" date="2025-08" db="UniProtKB">
        <authorList>
            <consortium name="RefSeq"/>
        </authorList>
    </citation>
    <scope>IDENTIFICATION</scope>
    <source>
        <strain evidence="3">CBS 342.82</strain>
    </source>
</reference>
<evidence type="ECO:0000313" key="2">
    <source>
        <dbReference type="Proteomes" id="UP000504637"/>
    </source>
</evidence>
<protein>
    <recommendedName>
        <fullName evidence="4">Calcofluor white hypersensitive protein</fullName>
    </recommendedName>
</protein>
<name>A0A6J3MBQ0_9PEZI</name>
<reference evidence="3" key="2">
    <citation type="submission" date="2020-04" db="EMBL/GenBank/DDBJ databases">
        <authorList>
            <consortium name="NCBI Genome Project"/>
        </authorList>
    </citation>
    <scope>NUCLEOTIDE SEQUENCE</scope>
    <source>
        <strain evidence="3">CBS 342.82</strain>
    </source>
</reference>
<accession>A0A6J3MBQ0</accession>
<dbReference type="RefSeq" id="XP_033462482.1">
    <property type="nucleotide sequence ID" value="XM_033599274.1"/>
</dbReference>